<gene>
    <name evidence="1" type="ORF">HIJ39_00295</name>
</gene>
<accession>A0A7Y0L136</accession>
<comment type="caution">
    <text evidence="1">The sequence shown here is derived from an EMBL/GenBank/DDBJ whole genome shotgun (WGS) entry which is preliminary data.</text>
</comment>
<proteinExistence type="predicted"/>
<dbReference type="AlphaFoldDB" id="A0A7Y0L136"/>
<dbReference type="EMBL" id="JABBVZ010000001">
    <property type="protein sequence ID" value="NMP20801.1"/>
    <property type="molecule type" value="Genomic_DNA"/>
</dbReference>
<dbReference type="Proteomes" id="UP000533476">
    <property type="component" value="Unassembled WGS sequence"/>
</dbReference>
<name>A0A7Y0L136_9FIRM</name>
<organism evidence="1 2">
    <name type="scientific">Sulfobacillus harzensis</name>
    <dbReference type="NCBI Taxonomy" id="2729629"/>
    <lineage>
        <taxon>Bacteria</taxon>
        <taxon>Bacillati</taxon>
        <taxon>Bacillota</taxon>
        <taxon>Clostridia</taxon>
        <taxon>Eubacteriales</taxon>
        <taxon>Clostridiales Family XVII. Incertae Sedis</taxon>
        <taxon>Sulfobacillus</taxon>
    </lineage>
</organism>
<dbReference type="RefSeq" id="WP_169095512.1">
    <property type="nucleotide sequence ID" value="NZ_JABBVZ010000001.1"/>
</dbReference>
<sequence length="103" mass="11609">MIKTTILVPVADNEGQPFTAADARWLLREALTRFGGITQEGTVEGQWAEGDVTYTDRSTRYTIALNSWRQVPDWLAFVDAIRERYRQIAIYGEVAGIPEIFSG</sequence>
<evidence type="ECO:0000313" key="1">
    <source>
        <dbReference type="EMBL" id="NMP20801.1"/>
    </source>
</evidence>
<keyword evidence="2" id="KW-1185">Reference proteome</keyword>
<evidence type="ECO:0008006" key="3">
    <source>
        <dbReference type="Google" id="ProtNLM"/>
    </source>
</evidence>
<evidence type="ECO:0000313" key="2">
    <source>
        <dbReference type="Proteomes" id="UP000533476"/>
    </source>
</evidence>
<protein>
    <recommendedName>
        <fullName evidence="3">DUF3574 domain-containing protein</fullName>
    </recommendedName>
</protein>
<reference evidence="1 2" key="1">
    <citation type="submission" date="2020-04" db="EMBL/GenBank/DDBJ databases">
        <authorList>
            <person name="Zhang R."/>
            <person name="Schippers A."/>
        </authorList>
    </citation>
    <scope>NUCLEOTIDE SEQUENCE [LARGE SCALE GENOMIC DNA]</scope>
    <source>
        <strain evidence="1 2">DSM 109850</strain>
    </source>
</reference>